<dbReference type="GO" id="GO:0016682">
    <property type="term" value="F:oxidoreductase activity, acting on diphenols and related substances as donors, oxygen as acceptor"/>
    <property type="evidence" value="ECO:0007669"/>
    <property type="project" value="TreeGrafter"/>
</dbReference>
<evidence type="ECO:0000256" key="3">
    <source>
        <dbReference type="ARBA" id="ARBA00022475"/>
    </source>
</evidence>
<reference evidence="8 9" key="1">
    <citation type="submission" date="2016-10" db="EMBL/GenBank/DDBJ databases">
        <authorList>
            <person name="de Groot N.N."/>
        </authorList>
    </citation>
    <scope>NUCLEOTIDE SEQUENCE [LARGE SCALE GENOMIC DNA]</scope>
    <source>
        <strain evidence="8 9">DSM 19548</strain>
    </source>
</reference>
<dbReference type="Pfam" id="PF02322">
    <property type="entry name" value="Cyt_bd_oxida_II"/>
    <property type="match status" value="1"/>
</dbReference>
<name>A0A1I1EGG4_9RHOB</name>
<evidence type="ECO:0000256" key="6">
    <source>
        <dbReference type="ARBA" id="ARBA00023136"/>
    </source>
</evidence>
<evidence type="ECO:0000256" key="7">
    <source>
        <dbReference type="SAM" id="Phobius"/>
    </source>
</evidence>
<dbReference type="AlphaFoldDB" id="A0A1I1EGG4"/>
<dbReference type="GO" id="GO:0019646">
    <property type="term" value="P:aerobic electron transport chain"/>
    <property type="evidence" value="ECO:0007669"/>
    <property type="project" value="TreeGrafter"/>
</dbReference>
<dbReference type="GO" id="GO:0009055">
    <property type="term" value="F:electron transfer activity"/>
    <property type="evidence" value="ECO:0007669"/>
    <property type="project" value="TreeGrafter"/>
</dbReference>
<evidence type="ECO:0000313" key="8">
    <source>
        <dbReference type="EMBL" id="SFB85806.1"/>
    </source>
</evidence>
<dbReference type="PANTHER" id="PTHR43141">
    <property type="entry name" value="CYTOCHROME BD2 SUBUNIT II"/>
    <property type="match status" value="1"/>
</dbReference>
<evidence type="ECO:0000313" key="9">
    <source>
        <dbReference type="Proteomes" id="UP000198728"/>
    </source>
</evidence>
<protein>
    <submittedName>
        <fullName evidence="8">Cytochrome bd-I ubiquinol oxidase subunit 2 apoprotein</fullName>
    </submittedName>
</protein>
<organism evidence="8 9">
    <name type="scientific">Tropicimonas isoalkanivorans</name>
    <dbReference type="NCBI Taxonomy" id="441112"/>
    <lineage>
        <taxon>Bacteria</taxon>
        <taxon>Pseudomonadati</taxon>
        <taxon>Pseudomonadota</taxon>
        <taxon>Alphaproteobacteria</taxon>
        <taxon>Rhodobacterales</taxon>
        <taxon>Roseobacteraceae</taxon>
        <taxon>Tropicimonas</taxon>
    </lineage>
</organism>
<dbReference type="PANTHER" id="PTHR43141:SF4">
    <property type="entry name" value="CYTOCHROME BD2 SUBUNIT II"/>
    <property type="match status" value="1"/>
</dbReference>
<accession>A0A1I1EGG4</accession>
<gene>
    <name evidence="8" type="ORF">SAMN04488094_101788</name>
</gene>
<keyword evidence="5 7" id="KW-1133">Transmembrane helix</keyword>
<dbReference type="NCBIfam" id="TIGR00203">
    <property type="entry name" value="cydB"/>
    <property type="match status" value="1"/>
</dbReference>
<keyword evidence="9" id="KW-1185">Reference proteome</keyword>
<dbReference type="STRING" id="441112.SAMN04488094_101788"/>
<dbReference type="Proteomes" id="UP000198728">
    <property type="component" value="Unassembled WGS sequence"/>
</dbReference>
<sequence>MPFTEGISIDLTLIWAFLIAFAVLVYVILDGFDLGLGMLFAVEPNRRDRDVIMNSVAPVWDGNETWLVLGGGGLFAAFPLAYALVLPALYAPIIAMLLALIFRGVAFEFRWRTERWRGVWDVAFIGGSAIATLSQGIALGGLLQGISIDEQARSYSGGWWDWLTPFSVTVGVALMVGYMLLGATWLVMRTEGRLQARMRRRAWYLCLATVAFIGVVSLWTPFLQEGYYLRWFSGWRIGIAVGVAAAVLALAALIWRSLVLYGHDYWPFILSLGLFVLSFVGLGVSMYPYVIPTEVTIWEAAAPANAQMFMLVGASILIPIILVYTAYAYWVFRGKIDPDDGYH</sequence>
<feature type="transmembrane region" description="Helical" evidence="7">
    <location>
        <begin position="234"/>
        <end position="255"/>
    </location>
</feature>
<feature type="transmembrane region" description="Helical" evidence="7">
    <location>
        <begin position="162"/>
        <end position="181"/>
    </location>
</feature>
<dbReference type="RefSeq" id="WP_093359324.1">
    <property type="nucleotide sequence ID" value="NZ_FOLG01000001.1"/>
</dbReference>
<dbReference type="GO" id="GO:0070069">
    <property type="term" value="C:cytochrome complex"/>
    <property type="evidence" value="ECO:0007669"/>
    <property type="project" value="TreeGrafter"/>
</dbReference>
<proteinExistence type="inferred from homology"/>
<keyword evidence="4 7" id="KW-0812">Transmembrane</keyword>
<evidence type="ECO:0000256" key="5">
    <source>
        <dbReference type="ARBA" id="ARBA00022989"/>
    </source>
</evidence>
<evidence type="ECO:0000256" key="1">
    <source>
        <dbReference type="ARBA" id="ARBA00004651"/>
    </source>
</evidence>
<evidence type="ECO:0000256" key="4">
    <source>
        <dbReference type="ARBA" id="ARBA00022692"/>
    </source>
</evidence>
<dbReference type="InterPro" id="IPR003317">
    <property type="entry name" value="Cyt-d_oxidase_su2"/>
</dbReference>
<evidence type="ECO:0000256" key="2">
    <source>
        <dbReference type="ARBA" id="ARBA00007543"/>
    </source>
</evidence>
<feature type="transmembrane region" description="Helical" evidence="7">
    <location>
        <begin position="309"/>
        <end position="332"/>
    </location>
</feature>
<feature type="transmembrane region" description="Helical" evidence="7">
    <location>
        <begin position="118"/>
        <end position="142"/>
    </location>
</feature>
<feature type="transmembrane region" description="Helical" evidence="7">
    <location>
        <begin position="202"/>
        <end position="222"/>
    </location>
</feature>
<feature type="transmembrane region" description="Helical" evidence="7">
    <location>
        <begin position="88"/>
        <end position="106"/>
    </location>
</feature>
<comment type="similarity">
    <text evidence="2">Belongs to the cytochrome ubiquinol oxidase subunit 2 family.</text>
</comment>
<feature type="transmembrane region" description="Helical" evidence="7">
    <location>
        <begin position="267"/>
        <end position="289"/>
    </location>
</feature>
<dbReference type="OrthoDB" id="9776710at2"/>
<dbReference type="EMBL" id="FOLG01000001">
    <property type="protein sequence ID" value="SFB85806.1"/>
    <property type="molecule type" value="Genomic_DNA"/>
</dbReference>
<keyword evidence="3" id="KW-1003">Cell membrane</keyword>
<feature type="transmembrane region" description="Helical" evidence="7">
    <location>
        <begin position="12"/>
        <end position="42"/>
    </location>
</feature>
<dbReference type="GO" id="GO:0005886">
    <property type="term" value="C:plasma membrane"/>
    <property type="evidence" value="ECO:0007669"/>
    <property type="project" value="UniProtKB-SubCell"/>
</dbReference>
<comment type="subcellular location">
    <subcellularLocation>
        <location evidence="1">Cell membrane</location>
        <topology evidence="1">Multi-pass membrane protein</topology>
    </subcellularLocation>
</comment>
<dbReference type="PIRSF" id="PIRSF000267">
    <property type="entry name" value="Cyt_oxidse_sub2"/>
    <property type="match status" value="1"/>
</dbReference>
<keyword evidence="6 7" id="KW-0472">Membrane</keyword>